<reference evidence="2" key="1">
    <citation type="submission" date="2023-05" db="EMBL/GenBank/DDBJ databases">
        <title>Comparative genomics of Bacillaceae isolates and their secondary metabolite potential.</title>
        <authorList>
            <person name="Song L."/>
            <person name="Nielsen L.J."/>
            <person name="Mohite O."/>
            <person name="Xu X."/>
            <person name="Weber T."/>
            <person name="Kovacs A.T."/>
        </authorList>
    </citation>
    <scope>NUCLEOTIDE SEQUENCE</scope>
    <source>
        <strain evidence="2">XLM17</strain>
    </source>
</reference>
<accession>A0AA95SCX1</accession>
<keyword evidence="1" id="KW-0472">Membrane</keyword>
<dbReference type="AlphaFoldDB" id="A0AA95SCX1"/>
<keyword evidence="3" id="KW-1185">Reference proteome</keyword>
<dbReference type="RefSeq" id="WP_066085478.1">
    <property type="nucleotide sequence ID" value="NZ_CP126114.1"/>
</dbReference>
<proteinExistence type="predicted"/>
<protein>
    <submittedName>
        <fullName evidence="2">Uncharacterized protein</fullName>
    </submittedName>
</protein>
<evidence type="ECO:0000313" key="3">
    <source>
        <dbReference type="Proteomes" id="UP001178288"/>
    </source>
</evidence>
<organism evidence="2 3">
    <name type="scientific">Neobacillus novalis</name>
    <dbReference type="NCBI Taxonomy" id="220687"/>
    <lineage>
        <taxon>Bacteria</taxon>
        <taxon>Bacillati</taxon>
        <taxon>Bacillota</taxon>
        <taxon>Bacilli</taxon>
        <taxon>Bacillales</taxon>
        <taxon>Bacillaceae</taxon>
        <taxon>Neobacillus</taxon>
    </lineage>
</organism>
<keyword evidence="1" id="KW-0812">Transmembrane</keyword>
<dbReference type="Proteomes" id="UP001178288">
    <property type="component" value="Chromosome"/>
</dbReference>
<dbReference type="KEGG" id="nnv:QNH39_09960"/>
<name>A0AA95SCX1_9BACI</name>
<evidence type="ECO:0000256" key="1">
    <source>
        <dbReference type="SAM" id="Phobius"/>
    </source>
</evidence>
<feature type="transmembrane region" description="Helical" evidence="1">
    <location>
        <begin position="16"/>
        <end position="35"/>
    </location>
</feature>
<feature type="transmembrane region" description="Helical" evidence="1">
    <location>
        <begin position="72"/>
        <end position="93"/>
    </location>
</feature>
<sequence>MNQNQWNKKHGSLKDLWLGIGISLGFYLLGIFILFMFASIFFAYLCIAIIGLVLFPIISFATKRNRLGQGALIGLGLNILLFTACFGILITNFGG</sequence>
<keyword evidence="1" id="KW-1133">Transmembrane helix</keyword>
<dbReference type="EMBL" id="CP126114">
    <property type="protein sequence ID" value="WHY88139.1"/>
    <property type="molecule type" value="Genomic_DNA"/>
</dbReference>
<feature type="transmembrane region" description="Helical" evidence="1">
    <location>
        <begin position="41"/>
        <end position="60"/>
    </location>
</feature>
<gene>
    <name evidence="2" type="ORF">QNH39_09960</name>
</gene>
<evidence type="ECO:0000313" key="2">
    <source>
        <dbReference type="EMBL" id="WHY88139.1"/>
    </source>
</evidence>